<dbReference type="AlphaFoldDB" id="A0A5J4UJD0"/>
<name>A0A5J4UJD0_9EUKA</name>
<organism evidence="1 2">
    <name type="scientific">Streblomastix strix</name>
    <dbReference type="NCBI Taxonomy" id="222440"/>
    <lineage>
        <taxon>Eukaryota</taxon>
        <taxon>Metamonada</taxon>
        <taxon>Preaxostyla</taxon>
        <taxon>Oxymonadida</taxon>
        <taxon>Streblomastigidae</taxon>
        <taxon>Streblomastix</taxon>
    </lineage>
</organism>
<sequence>MNKSILAKQRVSRNLDKKQMHSFIKLAKAKFGYSRRSDPIGITGRYNRVGAAIRSKMDKPMLRDCKGRT</sequence>
<dbReference type="Proteomes" id="UP000324800">
    <property type="component" value="Unassembled WGS sequence"/>
</dbReference>
<evidence type="ECO:0000313" key="2">
    <source>
        <dbReference type="Proteomes" id="UP000324800"/>
    </source>
</evidence>
<accession>A0A5J4UJD0</accession>
<proteinExistence type="predicted"/>
<protein>
    <submittedName>
        <fullName evidence="1">Uncharacterized protein</fullName>
    </submittedName>
</protein>
<gene>
    <name evidence="1" type="ORF">EZS28_033897</name>
</gene>
<evidence type="ECO:0000313" key="1">
    <source>
        <dbReference type="EMBL" id="KAA6370577.1"/>
    </source>
</evidence>
<dbReference type="EMBL" id="SNRW01015252">
    <property type="protein sequence ID" value="KAA6370577.1"/>
    <property type="molecule type" value="Genomic_DNA"/>
</dbReference>
<reference evidence="1 2" key="1">
    <citation type="submission" date="2019-03" db="EMBL/GenBank/DDBJ databases">
        <title>Single cell metagenomics reveals metabolic interactions within the superorganism composed of flagellate Streblomastix strix and complex community of Bacteroidetes bacteria on its surface.</title>
        <authorList>
            <person name="Treitli S.C."/>
            <person name="Kolisko M."/>
            <person name="Husnik F."/>
            <person name="Keeling P."/>
            <person name="Hampl V."/>
        </authorList>
    </citation>
    <scope>NUCLEOTIDE SEQUENCE [LARGE SCALE GENOMIC DNA]</scope>
    <source>
        <strain evidence="1">ST1C</strain>
    </source>
</reference>
<comment type="caution">
    <text evidence="1">The sequence shown here is derived from an EMBL/GenBank/DDBJ whole genome shotgun (WGS) entry which is preliminary data.</text>
</comment>